<dbReference type="Proteomes" id="UP000241690">
    <property type="component" value="Unassembled WGS sequence"/>
</dbReference>
<keyword evidence="1" id="KW-0472">Membrane</keyword>
<dbReference type="RefSeq" id="XP_024771976.1">
    <property type="nucleotide sequence ID" value="XM_024921044.1"/>
</dbReference>
<name>A0A2T4A5F6_TRIHA</name>
<sequence length="102" mass="11809">MLWFEDYDNSSFEGPLVGTEMVNAYRNFNIVARPTYLIIGILLLLTSSVVVGRRVNTIYNFIFPNRNGGPDSDQPQPPWYELVEEYAVESEEEEENDNWLLS</sequence>
<dbReference type="EMBL" id="KZ679684">
    <property type="protein sequence ID" value="PTB52299.1"/>
    <property type="molecule type" value="Genomic_DNA"/>
</dbReference>
<keyword evidence="1" id="KW-0812">Transmembrane</keyword>
<gene>
    <name evidence="2" type="ORF">M431DRAFT_538976</name>
</gene>
<organism evidence="2 3">
    <name type="scientific">Trichoderma harzianum CBS 226.95</name>
    <dbReference type="NCBI Taxonomy" id="983964"/>
    <lineage>
        <taxon>Eukaryota</taxon>
        <taxon>Fungi</taxon>
        <taxon>Dikarya</taxon>
        <taxon>Ascomycota</taxon>
        <taxon>Pezizomycotina</taxon>
        <taxon>Sordariomycetes</taxon>
        <taxon>Hypocreomycetidae</taxon>
        <taxon>Hypocreales</taxon>
        <taxon>Hypocreaceae</taxon>
        <taxon>Trichoderma</taxon>
    </lineage>
</organism>
<proteinExistence type="predicted"/>
<evidence type="ECO:0000313" key="2">
    <source>
        <dbReference type="EMBL" id="PTB52299.1"/>
    </source>
</evidence>
<protein>
    <submittedName>
        <fullName evidence="2">Uncharacterized protein</fullName>
    </submittedName>
</protein>
<keyword evidence="1" id="KW-1133">Transmembrane helix</keyword>
<keyword evidence="3" id="KW-1185">Reference proteome</keyword>
<evidence type="ECO:0000256" key="1">
    <source>
        <dbReference type="SAM" id="Phobius"/>
    </source>
</evidence>
<evidence type="ECO:0000313" key="3">
    <source>
        <dbReference type="Proteomes" id="UP000241690"/>
    </source>
</evidence>
<feature type="transmembrane region" description="Helical" evidence="1">
    <location>
        <begin position="35"/>
        <end position="52"/>
    </location>
</feature>
<dbReference type="AlphaFoldDB" id="A0A2T4A5F6"/>
<reference evidence="2 3" key="1">
    <citation type="submission" date="2016-07" db="EMBL/GenBank/DDBJ databases">
        <title>Multiple horizontal gene transfer events from other fungi enriched the ability of initially mycotrophic Trichoderma (Ascomycota) to feed on dead plant biomass.</title>
        <authorList>
            <consortium name="DOE Joint Genome Institute"/>
            <person name="Aerts A."/>
            <person name="Atanasova L."/>
            <person name="Chenthamara K."/>
            <person name="Zhang J."/>
            <person name="Grujic M."/>
            <person name="Henrissat B."/>
            <person name="Kuo A."/>
            <person name="Salamov A."/>
            <person name="Lipzen A."/>
            <person name="Labutti K."/>
            <person name="Barry K."/>
            <person name="Miao Y."/>
            <person name="Rahimi M.J."/>
            <person name="Shen Q."/>
            <person name="Grigoriev I.V."/>
            <person name="Kubicek C.P."/>
            <person name="Druzhinina I.S."/>
        </authorList>
    </citation>
    <scope>NUCLEOTIDE SEQUENCE [LARGE SCALE GENOMIC DNA]</scope>
    <source>
        <strain evidence="2 3">CBS 226.95</strain>
    </source>
</reference>
<accession>A0A2T4A5F6</accession>
<dbReference type="GeneID" id="36629615"/>